<dbReference type="AlphaFoldDB" id="A0A2G5HJP3"/>
<gene>
    <name evidence="2" type="ORF">CB0940_04880</name>
    <name evidence="3" type="ORF">RHO25_006797</name>
</gene>
<evidence type="ECO:0000313" key="5">
    <source>
        <dbReference type="Proteomes" id="UP001302367"/>
    </source>
</evidence>
<keyword evidence="1" id="KW-0732">Signal</keyword>
<name>A0A2G5HJP3_CERBT</name>
<reference evidence="2 4" key="1">
    <citation type="submission" date="2015-10" db="EMBL/GenBank/DDBJ databases">
        <title>The cercosporin biosynthetic gene cluster was horizontally transferred to several fungal lineages and shown to be expanded in Cercospora beticola based on microsynteny with recipient genomes.</title>
        <authorList>
            <person name="De Jonge R."/>
            <person name="Ebert M.K."/>
            <person name="Suttle J.C."/>
            <person name="Jurick Ii W.M."/>
            <person name="Secor G.A."/>
            <person name="Thomma B.P."/>
            <person name="Van De Peer Y."/>
            <person name="Bolton M.D."/>
        </authorList>
    </citation>
    <scope>NUCLEOTIDE SEQUENCE [LARGE SCALE GENOMIC DNA]</scope>
    <source>
        <strain evidence="2 4">09-40</strain>
    </source>
</reference>
<dbReference type="Proteomes" id="UP000230605">
    <property type="component" value="Chromosome 4"/>
</dbReference>
<feature type="signal peptide" evidence="1">
    <location>
        <begin position="1"/>
        <end position="17"/>
    </location>
</feature>
<feature type="chain" id="PRO_5013646811" evidence="1">
    <location>
        <begin position="18"/>
        <end position="304"/>
    </location>
</feature>
<protein>
    <submittedName>
        <fullName evidence="2">Uncharacterized protein</fullName>
    </submittedName>
</protein>
<proteinExistence type="predicted"/>
<accession>A0A2G5HJP3</accession>
<keyword evidence="5" id="KW-1185">Reference proteome</keyword>
<evidence type="ECO:0000313" key="3">
    <source>
        <dbReference type="EMBL" id="WPB02163.1"/>
    </source>
</evidence>
<reference evidence="3 5" key="2">
    <citation type="submission" date="2023-09" db="EMBL/GenBank/DDBJ databases">
        <title>Complete-Gapless Cercospora beticola genome.</title>
        <authorList>
            <person name="Wyatt N.A."/>
            <person name="Spanner R.E."/>
            <person name="Bolton M.D."/>
        </authorList>
    </citation>
    <scope>NUCLEOTIDE SEQUENCE [LARGE SCALE GENOMIC DNA]</scope>
    <source>
        <strain evidence="3">Cb09-40</strain>
    </source>
</reference>
<evidence type="ECO:0000256" key="1">
    <source>
        <dbReference type="SAM" id="SignalP"/>
    </source>
</evidence>
<organism evidence="2 4">
    <name type="scientific">Cercospora beticola</name>
    <name type="common">Sugarbeet leaf spot fungus</name>
    <dbReference type="NCBI Taxonomy" id="122368"/>
    <lineage>
        <taxon>Eukaryota</taxon>
        <taxon>Fungi</taxon>
        <taxon>Dikarya</taxon>
        <taxon>Ascomycota</taxon>
        <taxon>Pezizomycotina</taxon>
        <taxon>Dothideomycetes</taxon>
        <taxon>Dothideomycetidae</taxon>
        <taxon>Mycosphaerellales</taxon>
        <taxon>Mycosphaerellaceae</taxon>
        <taxon>Cercospora</taxon>
    </lineage>
</organism>
<sequence>MYTQLIAALVPASLVAAVGNSNNVCNKNPYLALRPLSKLPAVQSFCTSKFPAVPCTTTLTTTATATSFTTVSTSTTTTGTTTKTTTVQIDTVQSATSTSTSTVFTGTTTTTTFTSTSTSTTFTTTATVCSTTNDKRDTPDVEPARDGLQYHTLIQRPKLAGRYVPVGRREPARATPCPTPDALKKLAASAVKTFCSCVTKAAPCAAAAATATSTTTSSVTATVSTQATSTTSVTAVTTEFIISTTTISTVTTATTSEVSTTVLSTSTVSQVPCLSCTSGTFCDSKQNNSLVSRDSYANERLPLP</sequence>
<dbReference type="Proteomes" id="UP001302367">
    <property type="component" value="Chromosome 4"/>
</dbReference>
<dbReference type="OrthoDB" id="10649794at2759"/>
<dbReference type="EMBL" id="CP134187">
    <property type="protein sequence ID" value="WPB02163.1"/>
    <property type="molecule type" value="Genomic_DNA"/>
</dbReference>
<evidence type="ECO:0000313" key="2">
    <source>
        <dbReference type="EMBL" id="PIA92735.1"/>
    </source>
</evidence>
<evidence type="ECO:0000313" key="4">
    <source>
        <dbReference type="Proteomes" id="UP000230605"/>
    </source>
</evidence>
<dbReference type="EMBL" id="LKMD01000105">
    <property type="protein sequence ID" value="PIA92735.1"/>
    <property type="molecule type" value="Genomic_DNA"/>
</dbReference>